<accession>A0A1T2KV81</accession>
<reference evidence="1 2" key="1">
    <citation type="submission" date="2016-11" db="EMBL/GenBank/DDBJ databases">
        <title>Mixed transmission modes and dynamic genome evolution in an obligate animal-bacterial symbiosis.</title>
        <authorList>
            <person name="Russell S.L."/>
            <person name="Corbett-Detig R.B."/>
            <person name="Cavanaugh C.M."/>
        </authorList>
    </citation>
    <scope>NUCLEOTIDE SEQUENCE [LARGE SCALE GENOMIC DNA]</scope>
    <source>
        <strain evidence="1">Se-Cadez</strain>
    </source>
</reference>
<dbReference type="EMBL" id="MPRJ01000028">
    <property type="protein sequence ID" value="OOZ36732.1"/>
    <property type="molecule type" value="Genomic_DNA"/>
</dbReference>
<dbReference type="Proteomes" id="UP000190896">
    <property type="component" value="Unassembled WGS sequence"/>
</dbReference>
<name>A0A1T2KV81_9GAMM</name>
<dbReference type="RefSeq" id="WP_172838791.1">
    <property type="nucleotide sequence ID" value="NZ_MPRJ01000028.1"/>
</dbReference>
<sequence>MIPRSFAVSEWAYFLARIFERLEIPVHVDNVRDSDLIEAQPDFNIDSCAPHIGAVDQFRRLAAEPHGMILALQIDTLPTDGKSRGLTCTTNQGGVAVAGNLAKLANPQARIHLTHLSLECLEAGYICDQLSGRLEPLFNYYGVAPRPSELEKIIQEALEDRQRLRSEVANLAADLAEEALADGRQVALVVGREYILNPGIYDSHIQRLLRDKQMAAIPSYVLDIELDKDYSQIYWRNPHFILSLMSAVAQRQLHKRLHQPRLSEIFRRIEEDPAEPLIPVVQISTFSCGPDSIIAHYVVEIMRQRPFLLIQSDAVIKELAHLENRVNTYVKQLQQGLHSKLHIDGEGHFDVRTLNGLTSQEPLNRETDVIYFPTLSDNRPLSAVFRGAGYTCIDNYDDESYSVEELVKEGRKVAGDAVCAPLASIYADLARGVDDFARRKQNNDPLVAGKKRLLFFDSQGSGPCRQGQYPNAHKVLFYHSAGGQNVNEEACNALPSGGLFQLLIANEDEGYDAGFEEWLLLRSYQGVILQGVLRDLMFQGGVACQDYDEYKRFINNYYRLKAEIYRLLESFRGPGPVGRRLLKMLGDDNRLAATVKYFLYRIHAHEFKRFASKWKVQHPLPGDPLNIWISGEGYMRVAQSEDIFRILLSTLGY</sequence>
<dbReference type="PANTHER" id="PTHR32329">
    <property type="entry name" value="BIFUNCTIONAL PROTEIN [INCLUDES 2-HYDROXYACYL-COA DEHYDRATASE (N-TER) AND ITS ACTIVATOR DOMAIN (C_TERM)-RELATED"/>
    <property type="match status" value="1"/>
</dbReference>
<organism evidence="1 2">
    <name type="scientific">Solemya velesiana gill symbiont</name>
    <dbReference type="NCBI Taxonomy" id="1918948"/>
    <lineage>
        <taxon>Bacteria</taxon>
        <taxon>Pseudomonadati</taxon>
        <taxon>Pseudomonadota</taxon>
        <taxon>Gammaproteobacteria</taxon>
        <taxon>sulfur-oxidizing symbionts</taxon>
    </lineage>
</organism>
<dbReference type="AlphaFoldDB" id="A0A1T2KV81"/>
<evidence type="ECO:0000313" key="2">
    <source>
        <dbReference type="Proteomes" id="UP000190896"/>
    </source>
</evidence>
<evidence type="ECO:0000313" key="1">
    <source>
        <dbReference type="EMBL" id="OOZ36732.1"/>
    </source>
</evidence>
<keyword evidence="2" id="KW-1185">Reference proteome</keyword>
<proteinExistence type="predicted"/>
<comment type="caution">
    <text evidence="1">The sequence shown here is derived from an EMBL/GenBank/DDBJ whole genome shotgun (WGS) entry which is preliminary data.</text>
</comment>
<dbReference type="InterPro" id="IPR051805">
    <property type="entry name" value="Dehydratase_Activator_Redct"/>
</dbReference>
<protein>
    <submittedName>
        <fullName evidence="1">Uncharacterized protein</fullName>
    </submittedName>
</protein>
<dbReference type="PANTHER" id="PTHR32329:SF2">
    <property type="entry name" value="BIFUNCTIONAL PROTEIN [INCLUDES 2-HYDROXYACYL-COA DEHYDRATASE (N-TER) AND ITS ACTIVATOR DOMAIN (C_TERM)"/>
    <property type="match status" value="1"/>
</dbReference>
<gene>
    <name evidence="1" type="ORF">BOW51_05875</name>
</gene>